<organism evidence="1 2">
    <name type="scientific">Candidatus Kerfeldbacteria bacterium CG08_land_8_20_14_0_20_43_14</name>
    <dbReference type="NCBI Taxonomy" id="2014246"/>
    <lineage>
        <taxon>Bacteria</taxon>
        <taxon>Candidatus Kerfeldiibacteriota</taxon>
    </lineage>
</organism>
<dbReference type="EMBL" id="PEXW01000035">
    <property type="protein sequence ID" value="PIS40753.1"/>
    <property type="molecule type" value="Genomic_DNA"/>
</dbReference>
<sequence length="378" mass="43758">MDGFDRICRDEQKRFNVWEKDSKFGIIGRRLPNINIVVITRALESRLIGGLAVPFKSLKYVYYPDIYFLLRALKYGDKYYLQEDTGEIFRLEKVLAFAYDLNGVLLNLRKGNADELVGQIIELVGQAITETNPDSLNDLKKEILKQLTAIGNIEDSKHRINNGALLARLVAIILLAMQREADVIDISAVWGLRRRVISTYIDLLEFQVKNAANYLEQILHDWQVVQTMRRMRVADQLRVYAEVFSTIDIQPFSATFYYSADEFRRAAECLEGNRIEEAEKLLQTAYASFKLRKIRVDLERILFEVSRKKQFPKNSFDLVGSTEKLRIAMAEMNDLDTTSMRDFNVSFMTTNLRGVIDRLGKGNFHDAHLIFEFLIQKI</sequence>
<proteinExistence type="predicted"/>
<dbReference type="AlphaFoldDB" id="A0A2H0YSL8"/>
<protein>
    <submittedName>
        <fullName evidence="1">Uncharacterized protein</fullName>
    </submittedName>
</protein>
<dbReference type="Proteomes" id="UP000236845">
    <property type="component" value="Unassembled WGS sequence"/>
</dbReference>
<name>A0A2H0YSL8_9BACT</name>
<comment type="caution">
    <text evidence="1">The sequence shown here is derived from an EMBL/GenBank/DDBJ whole genome shotgun (WGS) entry which is preliminary data.</text>
</comment>
<gene>
    <name evidence="1" type="ORF">COT26_01670</name>
</gene>
<evidence type="ECO:0000313" key="1">
    <source>
        <dbReference type="EMBL" id="PIS40753.1"/>
    </source>
</evidence>
<evidence type="ECO:0000313" key="2">
    <source>
        <dbReference type="Proteomes" id="UP000236845"/>
    </source>
</evidence>
<accession>A0A2H0YSL8</accession>
<reference evidence="2" key="1">
    <citation type="submission" date="2017-09" db="EMBL/GenBank/DDBJ databases">
        <title>Depth-based differentiation of microbial function through sediment-hosted aquifers and enrichment of novel symbionts in the deep terrestrial subsurface.</title>
        <authorList>
            <person name="Probst A.J."/>
            <person name="Ladd B."/>
            <person name="Jarett J.K."/>
            <person name="Geller-Mcgrath D.E."/>
            <person name="Sieber C.M.K."/>
            <person name="Emerson J.B."/>
            <person name="Anantharaman K."/>
            <person name="Thomas B.C."/>
            <person name="Malmstrom R."/>
            <person name="Stieglmeier M."/>
            <person name="Klingl A."/>
            <person name="Woyke T."/>
            <person name="Ryan C.M."/>
            <person name="Banfield J.F."/>
        </authorList>
    </citation>
    <scope>NUCLEOTIDE SEQUENCE [LARGE SCALE GENOMIC DNA]</scope>
</reference>